<dbReference type="Pfam" id="PF08668">
    <property type="entry name" value="HDOD"/>
    <property type="match status" value="1"/>
</dbReference>
<dbReference type="InterPro" id="IPR052340">
    <property type="entry name" value="RNase_Y/CdgJ"/>
</dbReference>
<sequence length="279" mass="30790">MDEHIQSIAYKVRSLPPLPETIIKIQQICQDPNSGLKELANVVECDPMLTANLLRLANSPSYGFSGSIKTVEHAVAIFGMTVVFGFALASAVRNSVKINLSPYGVTPAAFINSSQLQSALMYNWYYNVDKNKLDILVPAAFINEVGKIVIATELIASGKKDDFQRKISHLQDEEAIYEVEHKFIGVNNLEVSADIFEHWRLATSMIKAIRASLDPQTADDEIMPYAWALKIVRTAVLPCGRITDESIEKNTENLTLAALDMSAFRTAANKVRRNTSTGG</sequence>
<evidence type="ECO:0000313" key="3">
    <source>
        <dbReference type="Proteomes" id="UP001196980"/>
    </source>
</evidence>
<gene>
    <name evidence="2" type="ORF">HWQ67_05125</name>
</gene>
<dbReference type="EMBL" id="JABXWD010000061">
    <property type="protein sequence ID" value="MBV6340958.1"/>
    <property type="molecule type" value="Genomic_DNA"/>
</dbReference>
<evidence type="ECO:0000313" key="2">
    <source>
        <dbReference type="EMBL" id="MBV6340958.1"/>
    </source>
</evidence>
<keyword evidence="3" id="KW-1185">Reference proteome</keyword>
<evidence type="ECO:0000259" key="1">
    <source>
        <dbReference type="PROSITE" id="PS51833"/>
    </source>
</evidence>
<dbReference type="PANTHER" id="PTHR33525">
    <property type="match status" value="1"/>
</dbReference>
<protein>
    <submittedName>
        <fullName evidence="2">HDOD domain-containing protein</fullName>
    </submittedName>
</protein>
<dbReference type="InterPro" id="IPR013976">
    <property type="entry name" value="HDOD"/>
</dbReference>
<name>A0ABS6RXH3_9BACT</name>
<reference evidence="2 3" key="1">
    <citation type="journal article" date="2020" name="J Geophys Res Biogeosci">
        <title>Magnetotaxis as an Adaptation to Enable Bacterial Shuttling of Microbial Sulfur and Sulfur Cycling Across Aquatic Oxic#Anoxic Interfaces.</title>
        <authorList>
            <person name="Li J."/>
            <person name="Liu P."/>
            <person name="Wang J."/>
            <person name="Roberts A.P."/>
            <person name="Pan Y."/>
        </authorList>
    </citation>
    <scope>NUCLEOTIDE SEQUENCE [LARGE SCALE GENOMIC DNA]</scope>
    <source>
        <strain evidence="2 3">MYR-1_YQ</strain>
    </source>
</reference>
<comment type="caution">
    <text evidence="2">The sequence shown here is derived from an EMBL/GenBank/DDBJ whole genome shotgun (WGS) entry which is preliminary data.</text>
</comment>
<feature type="domain" description="HDOD" evidence="1">
    <location>
        <begin position="15"/>
        <end position="215"/>
    </location>
</feature>
<dbReference type="Proteomes" id="UP001196980">
    <property type="component" value="Unassembled WGS sequence"/>
</dbReference>
<organism evidence="2 3">
    <name type="scientific">Candidatus Magnetobacterium casense</name>
    <dbReference type="NCBI Taxonomy" id="1455061"/>
    <lineage>
        <taxon>Bacteria</taxon>
        <taxon>Pseudomonadati</taxon>
        <taxon>Nitrospirota</taxon>
        <taxon>Thermodesulfovibrionia</taxon>
        <taxon>Thermodesulfovibrionales</taxon>
        <taxon>Candidatus Magnetobacteriaceae</taxon>
        <taxon>Candidatus Magnetobacterium</taxon>
    </lineage>
</organism>
<proteinExistence type="predicted"/>
<accession>A0ABS6RXH3</accession>
<dbReference type="PROSITE" id="PS51833">
    <property type="entry name" value="HDOD"/>
    <property type="match status" value="1"/>
</dbReference>
<dbReference type="RefSeq" id="WP_218251572.1">
    <property type="nucleotide sequence ID" value="NZ_JABXWD010000061.1"/>
</dbReference>
<dbReference type="PANTHER" id="PTHR33525:SF3">
    <property type="entry name" value="RIBONUCLEASE Y"/>
    <property type="match status" value="1"/>
</dbReference>